<dbReference type="OMA" id="EHEDDCT"/>
<evidence type="ECO:0000256" key="1">
    <source>
        <dbReference type="SAM" id="Coils"/>
    </source>
</evidence>
<evidence type="ECO:0000313" key="4">
    <source>
        <dbReference type="EMBL" id="EGZ19392.1"/>
    </source>
</evidence>
<dbReference type="GeneID" id="20641565"/>
<feature type="compositionally biased region" description="Polar residues" evidence="2">
    <location>
        <begin position="232"/>
        <end position="241"/>
    </location>
</feature>
<dbReference type="Proteomes" id="UP000002640">
    <property type="component" value="Unassembled WGS sequence"/>
</dbReference>
<feature type="compositionally biased region" description="Polar residues" evidence="2">
    <location>
        <begin position="1"/>
        <end position="17"/>
    </location>
</feature>
<dbReference type="InParanoid" id="G4Z486"/>
<feature type="coiled-coil region" evidence="1">
    <location>
        <begin position="280"/>
        <end position="307"/>
    </location>
</feature>
<feature type="region of interest" description="Disordered" evidence="2">
    <location>
        <begin position="1"/>
        <end position="39"/>
    </location>
</feature>
<keyword evidence="3" id="KW-0472">Membrane</keyword>
<gene>
    <name evidence="4" type="ORF">PHYSODRAFT_297972</name>
</gene>
<dbReference type="KEGG" id="psoj:PHYSODRAFT_297972"/>
<feature type="region of interest" description="Disordered" evidence="2">
    <location>
        <begin position="186"/>
        <end position="277"/>
    </location>
</feature>
<feature type="compositionally biased region" description="Low complexity" evidence="2">
    <location>
        <begin position="212"/>
        <end position="226"/>
    </location>
</feature>
<proteinExistence type="predicted"/>
<evidence type="ECO:0000256" key="3">
    <source>
        <dbReference type="SAM" id="Phobius"/>
    </source>
</evidence>
<keyword evidence="3" id="KW-0812">Transmembrane</keyword>
<feature type="compositionally biased region" description="Acidic residues" evidence="2">
    <location>
        <begin position="246"/>
        <end position="255"/>
    </location>
</feature>
<keyword evidence="5" id="KW-1185">Reference proteome</keyword>
<dbReference type="RefSeq" id="XP_009522109.1">
    <property type="nucleotide sequence ID" value="XM_009523814.1"/>
</dbReference>
<name>G4Z486_PHYSP</name>
<evidence type="ECO:0000256" key="2">
    <source>
        <dbReference type="SAM" id="MobiDB-lite"/>
    </source>
</evidence>
<organism evidence="4 5">
    <name type="scientific">Phytophthora sojae (strain P6497)</name>
    <name type="common">Soybean stem and root rot agent</name>
    <name type="synonym">Phytophthora megasperma f. sp. glycines</name>
    <dbReference type="NCBI Taxonomy" id="1094619"/>
    <lineage>
        <taxon>Eukaryota</taxon>
        <taxon>Sar</taxon>
        <taxon>Stramenopiles</taxon>
        <taxon>Oomycota</taxon>
        <taxon>Peronosporomycetes</taxon>
        <taxon>Peronosporales</taxon>
        <taxon>Peronosporaceae</taxon>
        <taxon>Phytophthora</taxon>
    </lineage>
</organism>
<keyword evidence="3" id="KW-1133">Transmembrane helix</keyword>
<dbReference type="SMR" id="G4Z486"/>
<reference evidence="4 5" key="1">
    <citation type="journal article" date="2006" name="Science">
        <title>Phytophthora genome sequences uncover evolutionary origins and mechanisms of pathogenesis.</title>
        <authorList>
            <person name="Tyler B.M."/>
            <person name="Tripathy S."/>
            <person name="Zhang X."/>
            <person name="Dehal P."/>
            <person name="Jiang R.H."/>
            <person name="Aerts A."/>
            <person name="Arredondo F.D."/>
            <person name="Baxter L."/>
            <person name="Bensasson D."/>
            <person name="Beynon J.L."/>
            <person name="Chapman J."/>
            <person name="Damasceno C.M."/>
            <person name="Dorrance A.E."/>
            <person name="Dou D."/>
            <person name="Dickerman A.W."/>
            <person name="Dubchak I.L."/>
            <person name="Garbelotto M."/>
            <person name="Gijzen M."/>
            <person name="Gordon S.G."/>
            <person name="Govers F."/>
            <person name="Grunwald N.J."/>
            <person name="Huang W."/>
            <person name="Ivors K.L."/>
            <person name="Jones R.W."/>
            <person name="Kamoun S."/>
            <person name="Krampis K."/>
            <person name="Lamour K.H."/>
            <person name="Lee M.K."/>
            <person name="McDonald W.H."/>
            <person name="Medina M."/>
            <person name="Meijer H.J."/>
            <person name="Nordberg E.K."/>
            <person name="Maclean D.J."/>
            <person name="Ospina-Giraldo M.D."/>
            <person name="Morris P.F."/>
            <person name="Phuntumart V."/>
            <person name="Putnam N.H."/>
            <person name="Rash S."/>
            <person name="Rose J.K."/>
            <person name="Sakihama Y."/>
            <person name="Salamov A.A."/>
            <person name="Savidor A."/>
            <person name="Scheuring C.F."/>
            <person name="Smith B.M."/>
            <person name="Sobral B.W."/>
            <person name="Terry A."/>
            <person name="Torto-Alalibo T.A."/>
            <person name="Win J."/>
            <person name="Xu Z."/>
            <person name="Zhang H."/>
            <person name="Grigoriev I.V."/>
            <person name="Rokhsar D.S."/>
            <person name="Boore J.L."/>
        </authorList>
    </citation>
    <scope>NUCLEOTIDE SEQUENCE [LARGE SCALE GENOMIC DNA]</scope>
    <source>
        <strain evidence="4 5">P6497</strain>
    </source>
</reference>
<dbReference type="AlphaFoldDB" id="G4Z486"/>
<feature type="compositionally biased region" description="Acidic residues" evidence="2">
    <location>
        <begin position="265"/>
        <end position="277"/>
    </location>
</feature>
<keyword evidence="1" id="KW-0175">Coiled coil</keyword>
<sequence>MPVSHINSSEAKQQSEAKQLACSAGKSVLHQPPRQTIKTESSARWILQVRKNTTSKYSTVGKRAEFRCRVAQSDGSRQLPSQLRPSSGRGCTYVGFNEPTIVGSSQRRVTRRWCAAHQSPQALRSSTKKIRSGDTRLIINLMVISEPQMAGAEEDDRDAVLAFLLGSTSDLGAAATVRPCSAAAVNGPAAVEDDPPVLEPVSDSEEGPETDTTTSGVASGSEAAASCDSEGDQQVTASEGGSSDVEVCETEEEKEPVDAAGEPEGTNDSEAEHEDDCTAVTDVESDVEEQQEELKEVEKQKKLGEQRGAAEVKAVGITKARRGSAGSRVAAAVPKVVASNDLSSKKESSLKQDGRNASVPTLEELLFVGCVTTVLVAYLIACVYSFFHPLVVPLPDYEGLYSAYDISNVSVQILNPLDDAQITPQGLWFEWKLANFPADALQQYGAEVFRYRVSLDDEVVKSEVGFLALEGGEDEEQSGIKSVSSFNRTVRFPIPLRRFTLDDVTATERKRFKLHLEVTVPIPGLIGELKTYEQDVYVWRPATPSPEAGVQLTLTYPVEGAKFEQGQSIVLEYTAVNVDIMEVAMDDNIFVKKTHLNDGNLLLRGLGVGPHKFEVRALDKQDEMIASSVVNVEIVERSMV</sequence>
<protein>
    <submittedName>
        <fullName evidence="4">Uncharacterized protein</fullName>
    </submittedName>
</protein>
<evidence type="ECO:0000313" key="5">
    <source>
        <dbReference type="Proteomes" id="UP000002640"/>
    </source>
</evidence>
<feature type="transmembrane region" description="Helical" evidence="3">
    <location>
        <begin position="365"/>
        <end position="387"/>
    </location>
</feature>
<accession>G4Z486</accession>
<dbReference type="EMBL" id="JH159153">
    <property type="protein sequence ID" value="EGZ19392.1"/>
    <property type="molecule type" value="Genomic_DNA"/>
</dbReference>
<feature type="compositionally biased region" description="Acidic residues" evidence="2">
    <location>
        <begin position="191"/>
        <end position="209"/>
    </location>
</feature>